<sequence length="455" mass="50904">MSTLAHGTDPAALLAAIVESSDDAIVGKTLDGTILSWNAAAERVFGWPHDEIVGRNIRTLIPEDRQDEEDAIIARIRQGLRMPTFETVRLRKDGSLVDVAVTVSPLLDREGKVVAASKIARDISGQKATQRQLAESEQRFRLLADNMSQLAWIADSEGAIFWYNKRWFDYTGTTLDEMRGWGWRSVHHPDYVEGVVARISACYRSGADWEDTFPLRSAKGEWRWFLSRAKPIRDADGAIVFWFGTNTDVTEMRDAEQRIELLLQEVNHRSKNMLAIIQSLARRSDASRPDFIERLEQRIRGLAANQDVLVRRAWSDIPVMEMIEAQLRSLGEQRAQVSCEGPDVMLSPGAAEALAMALHEMGTNALKYGALSDPGGRVTISWTREPGPTGEEDDAIFRIRWCERGGPAVEAPQHKGFGTRIIVDVPRVKLSAEVVTSYDVAGFCWQLECRAAELD</sequence>
<dbReference type="Pfam" id="PF07536">
    <property type="entry name" value="HWE_HK"/>
    <property type="match status" value="1"/>
</dbReference>
<feature type="coiled-coil region" evidence="16">
    <location>
        <begin position="252"/>
        <end position="340"/>
    </location>
</feature>
<dbReference type="EMBL" id="CP054856">
    <property type="protein sequence ID" value="QVM86355.1"/>
    <property type="molecule type" value="Genomic_DNA"/>
</dbReference>
<name>A0ABX8EAV8_9SPHN</name>
<keyword evidence="9" id="KW-0677">Repeat</keyword>
<dbReference type="InterPro" id="IPR000700">
    <property type="entry name" value="PAS-assoc_C"/>
</dbReference>
<dbReference type="InterPro" id="IPR000014">
    <property type="entry name" value="PAS"/>
</dbReference>
<keyword evidence="12" id="KW-0067">ATP-binding</keyword>
<keyword evidence="8" id="KW-0808">Transferase</keyword>
<evidence type="ECO:0000256" key="4">
    <source>
        <dbReference type="ARBA" id="ARBA00022553"/>
    </source>
</evidence>
<dbReference type="PROSITE" id="PS50112">
    <property type="entry name" value="PAS"/>
    <property type="match status" value="2"/>
</dbReference>
<dbReference type="CDD" id="cd00130">
    <property type="entry name" value="PAS"/>
    <property type="match status" value="2"/>
</dbReference>
<dbReference type="Proteomes" id="UP000677126">
    <property type="component" value="Chromosome"/>
</dbReference>
<dbReference type="Pfam" id="PF08447">
    <property type="entry name" value="PAS_3"/>
    <property type="match status" value="1"/>
</dbReference>
<evidence type="ECO:0000256" key="10">
    <source>
        <dbReference type="ARBA" id="ARBA00022741"/>
    </source>
</evidence>
<dbReference type="SMART" id="SM00911">
    <property type="entry name" value="HWE_HK"/>
    <property type="match status" value="1"/>
</dbReference>
<keyword evidence="20" id="KW-1185">Reference proteome</keyword>
<proteinExistence type="predicted"/>
<keyword evidence="14" id="KW-0843">Virulence</keyword>
<keyword evidence="3" id="KW-0600">Photoreceptor protein</keyword>
<evidence type="ECO:0000256" key="14">
    <source>
        <dbReference type="ARBA" id="ARBA00023026"/>
    </source>
</evidence>
<dbReference type="SUPFAM" id="SSF55785">
    <property type="entry name" value="PYP-like sensor domain (PAS domain)"/>
    <property type="match status" value="2"/>
</dbReference>
<accession>A0ABX8EAV8</accession>
<dbReference type="PROSITE" id="PS50113">
    <property type="entry name" value="PAC"/>
    <property type="match status" value="2"/>
</dbReference>
<dbReference type="SMART" id="SM00091">
    <property type="entry name" value="PAS"/>
    <property type="match status" value="2"/>
</dbReference>
<keyword evidence="11" id="KW-0418">Kinase</keyword>
<feature type="domain" description="PAS" evidence="17">
    <location>
        <begin position="10"/>
        <end position="79"/>
    </location>
</feature>
<feature type="domain" description="PAC" evidence="18">
    <location>
        <begin position="209"/>
        <end position="261"/>
    </location>
</feature>
<evidence type="ECO:0000256" key="8">
    <source>
        <dbReference type="ARBA" id="ARBA00022679"/>
    </source>
</evidence>
<evidence type="ECO:0000256" key="2">
    <source>
        <dbReference type="ARBA" id="ARBA00012438"/>
    </source>
</evidence>
<reference evidence="19 20" key="1">
    <citation type="journal article" date="2021" name="Int. J. Syst. Evol. Microbiol.">
        <title>Novosphingobium decolorationis sp. nov., an aniline blue-decolourizing bacterium isolated from East Pacific sediment.</title>
        <authorList>
            <person name="Chen X."/>
            <person name="Dong B."/>
            <person name="Chen T."/>
            <person name="Ren N."/>
            <person name="Wang J."/>
            <person name="Xu Y."/>
            <person name="Yang J."/>
            <person name="Zhu S."/>
            <person name="Chen J."/>
        </authorList>
    </citation>
    <scope>NUCLEOTIDE SEQUENCE [LARGE SCALE GENOMIC DNA]</scope>
    <source>
        <strain evidence="19 20">502str22</strain>
    </source>
</reference>
<dbReference type="InterPro" id="IPR011102">
    <property type="entry name" value="Sig_transdc_His_kinase_HWE"/>
</dbReference>
<organism evidence="19 20">
    <name type="scientific">Novosphingobium decolorationis</name>
    <dbReference type="NCBI Taxonomy" id="2698673"/>
    <lineage>
        <taxon>Bacteria</taxon>
        <taxon>Pseudomonadati</taxon>
        <taxon>Pseudomonadota</taxon>
        <taxon>Alphaproteobacteria</taxon>
        <taxon>Sphingomonadales</taxon>
        <taxon>Sphingomonadaceae</taxon>
        <taxon>Novosphingobium</taxon>
    </lineage>
</organism>
<feature type="domain" description="PAC" evidence="18">
    <location>
        <begin position="83"/>
        <end position="135"/>
    </location>
</feature>
<dbReference type="InterPro" id="IPR013767">
    <property type="entry name" value="PAS_fold"/>
</dbReference>
<keyword evidence="5" id="KW-0716">Sensory transduction</keyword>
<dbReference type="InterPro" id="IPR001610">
    <property type="entry name" value="PAC"/>
</dbReference>
<evidence type="ECO:0000256" key="13">
    <source>
        <dbReference type="ARBA" id="ARBA00022991"/>
    </source>
</evidence>
<comment type="catalytic activity">
    <reaction evidence="1">
        <text>ATP + protein L-histidine = ADP + protein N-phospho-L-histidine.</text>
        <dbReference type="EC" id="2.7.13.3"/>
    </reaction>
</comment>
<dbReference type="SUPFAM" id="SSF55874">
    <property type="entry name" value="ATPase domain of HSP90 chaperone/DNA topoisomerase II/histidine kinase"/>
    <property type="match status" value="1"/>
</dbReference>
<gene>
    <name evidence="19" type="ORF">HT578_19905</name>
</gene>
<dbReference type="PANTHER" id="PTHR41523:SF8">
    <property type="entry name" value="ETHYLENE RESPONSE SENSOR PROTEIN"/>
    <property type="match status" value="1"/>
</dbReference>
<evidence type="ECO:0000313" key="19">
    <source>
        <dbReference type="EMBL" id="QVM86355.1"/>
    </source>
</evidence>
<keyword evidence="4" id="KW-0597">Phosphoprotein</keyword>
<keyword evidence="10" id="KW-0547">Nucleotide-binding</keyword>
<dbReference type="PANTHER" id="PTHR41523">
    <property type="entry name" value="TWO-COMPONENT SYSTEM SENSOR PROTEIN"/>
    <property type="match status" value="1"/>
</dbReference>
<evidence type="ECO:0000256" key="3">
    <source>
        <dbReference type="ARBA" id="ARBA00022543"/>
    </source>
</evidence>
<evidence type="ECO:0000256" key="6">
    <source>
        <dbReference type="ARBA" id="ARBA00022630"/>
    </source>
</evidence>
<keyword evidence="6" id="KW-0285">Flavoprotein</keyword>
<dbReference type="NCBIfam" id="TIGR00229">
    <property type="entry name" value="sensory_box"/>
    <property type="match status" value="2"/>
</dbReference>
<keyword evidence="7" id="KW-0288">FMN</keyword>
<dbReference type="EC" id="2.7.13.3" evidence="2"/>
<dbReference type="Gene3D" id="3.30.450.20">
    <property type="entry name" value="PAS domain"/>
    <property type="match status" value="2"/>
</dbReference>
<keyword evidence="15" id="KW-0675">Receptor</keyword>
<keyword evidence="13" id="KW-0157">Chromophore</keyword>
<dbReference type="Pfam" id="PF00989">
    <property type="entry name" value="PAS"/>
    <property type="match status" value="1"/>
</dbReference>
<dbReference type="Gene3D" id="3.30.565.10">
    <property type="entry name" value="Histidine kinase-like ATPase, C-terminal domain"/>
    <property type="match status" value="1"/>
</dbReference>
<evidence type="ECO:0000256" key="1">
    <source>
        <dbReference type="ARBA" id="ARBA00000085"/>
    </source>
</evidence>
<dbReference type="SMART" id="SM00086">
    <property type="entry name" value="PAC"/>
    <property type="match status" value="2"/>
</dbReference>
<dbReference type="RefSeq" id="WP_277884206.1">
    <property type="nucleotide sequence ID" value="NZ_CP054856.1"/>
</dbReference>
<evidence type="ECO:0000259" key="18">
    <source>
        <dbReference type="PROSITE" id="PS50113"/>
    </source>
</evidence>
<dbReference type="InterPro" id="IPR013655">
    <property type="entry name" value="PAS_fold_3"/>
</dbReference>
<evidence type="ECO:0000256" key="16">
    <source>
        <dbReference type="SAM" id="Coils"/>
    </source>
</evidence>
<evidence type="ECO:0000256" key="15">
    <source>
        <dbReference type="ARBA" id="ARBA00023170"/>
    </source>
</evidence>
<evidence type="ECO:0000256" key="12">
    <source>
        <dbReference type="ARBA" id="ARBA00022840"/>
    </source>
</evidence>
<dbReference type="InterPro" id="IPR036890">
    <property type="entry name" value="HATPase_C_sf"/>
</dbReference>
<evidence type="ECO:0000256" key="9">
    <source>
        <dbReference type="ARBA" id="ARBA00022737"/>
    </source>
</evidence>
<evidence type="ECO:0000256" key="5">
    <source>
        <dbReference type="ARBA" id="ARBA00022606"/>
    </source>
</evidence>
<evidence type="ECO:0000256" key="11">
    <source>
        <dbReference type="ARBA" id="ARBA00022777"/>
    </source>
</evidence>
<keyword evidence="16" id="KW-0175">Coiled coil</keyword>
<protein>
    <recommendedName>
        <fullName evidence="2">histidine kinase</fullName>
        <ecNumber evidence="2">2.7.13.3</ecNumber>
    </recommendedName>
</protein>
<evidence type="ECO:0000313" key="20">
    <source>
        <dbReference type="Proteomes" id="UP000677126"/>
    </source>
</evidence>
<evidence type="ECO:0000259" key="17">
    <source>
        <dbReference type="PROSITE" id="PS50112"/>
    </source>
</evidence>
<evidence type="ECO:0000256" key="7">
    <source>
        <dbReference type="ARBA" id="ARBA00022643"/>
    </source>
</evidence>
<dbReference type="InterPro" id="IPR035965">
    <property type="entry name" value="PAS-like_dom_sf"/>
</dbReference>
<feature type="domain" description="PAS" evidence="17">
    <location>
        <begin position="136"/>
        <end position="206"/>
    </location>
</feature>